<dbReference type="Gene3D" id="1.10.533.10">
    <property type="entry name" value="Death Domain, Fas"/>
    <property type="match status" value="1"/>
</dbReference>
<dbReference type="InParanoid" id="H3B8J8"/>
<feature type="domain" description="Death" evidence="8">
    <location>
        <begin position="424"/>
        <end position="503"/>
    </location>
</feature>
<evidence type="ECO:0000256" key="3">
    <source>
        <dbReference type="ARBA" id="ARBA00022692"/>
    </source>
</evidence>
<evidence type="ECO:0000256" key="1">
    <source>
        <dbReference type="ARBA" id="ARBA00004167"/>
    </source>
</evidence>
<evidence type="ECO:0000259" key="9">
    <source>
        <dbReference type="PROSITE" id="PS51145"/>
    </source>
</evidence>
<feature type="compositionally biased region" description="Basic and acidic residues" evidence="6">
    <location>
        <begin position="519"/>
        <end position="528"/>
    </location>
</feature>
<dbReference type="InterPro" id="IPR033772">
    <property type="entry name" value="UPA"/>
</dbReference>
<evidence type="ECO:0000259" key="8">
    <source>
        <dbReference type="PROSITE" id="PS50017"/>
    </source>
</evidence>
<evidence type="ECO:0000313" key="10">
    <source>
        <dbReference type="Ensembl" id="ENSLACP00000018219.1"/>
    </source>
</evidence>
<evidence type="ECO:0000313" key="11">
    <source>
        <dbReference type="Proteomes" id="UP000008672"/>
    </source>
</evidence>
<dbReference type="InterPro" id="IPR000488">
    <property type="entry name" value="Death_dom"/>
</dbReference>
<dbReference type="Ensembl" id="ENSLACT00000018351.1">
    <property type="protein sequence ID" value="ENSLACP00000018219.1"/>
    <property type="gene ID" value="ENSLACG00000016048.1"/>
</dbReference>
<dbReference type="GeneTree" id="ENSGT00950000182815"/>
<dbReference type="Pfam" id="PF00791">
    <property type="entry name" value="ZU5"/>
    <property type="match status" value="1"/>
</dbReference>
<evidence type="ECO:0000256" key="2">
    <source>
        <dbReference type="ARBA" id="ARBA00009844"/>
    </source>
</evidence>
<dbReference type="OMA" id="VTRQLMH"/>
<dbReference type="FunCoup" id="H3B8J8">
    <property type="interactions" value="66"/>
</dbReference>
<feature type="region of interest" description="Disordered" evidence="6">
    <location>
        <begin position="504"/>
        <end position="528"/>
    </location>
</feature>
<dbReference type="HOGENOM" id="CLU_040040_0_0_1"/>
<dbReference type="InterPro" id="IPR037936">
    <property type="entry name" value="UNC5A-D"/>
</dbReference>
<organism evidence="10 11">
    <name type="scientific">Latimeria chalumnae</name>
    <name type="common">Coelacanth</name>
    <dbReference type="NCBI Taxonomy" id="7897"/>
    <lineage>
        <taxon>Eukaryota</taxon>
        <taxon>Metazoa</taxon>
        <taxon>Chordata</taxon>
        <taxon>Craniata</taxon>
        <taxon>Vertebrata</taxon>
        <taxon>Euteleostomi</taxon>
        <taxon>Coelacanthiformes</taxon>
        <taxon>Coelacanthidae</taxon>
        <taxon>Latimeria</taxon>
    </lineage>
</organism>
<keyword evidence="11" id="KW-1185">Reference proteome</keyword>
<dbReference type="PROSITE" id="PS50017">
    <property type="entry name" value="DEATH_DOMAIN"/>
    <property type="match status" value="1"/>
</dbReference>
<proteinExistence type="inferred from homology"/>
<keyword evidence="4 7" id="KW-1133">Transmembrane helix</keyword>
<feature type="compositionally biased region" description="Polar residues" evidence="6">
    <location>
        <begin position="504"/>
        <end position="517"/>
    </location>
</feature>
<gene>
    <name evidence="10" type="primary">UNC5CL</name>
</gene>
<dbReference type="PANTHER" id="PTHR12582:SF41">
    <property type="entry name" value="UNC5C-LIKE PROTEIN"/>
    <property type="match status" value="1"/>
</dbReference>
<dbReference type="SMART" id="SM00005">
    <property type="entry name" value="DEATH"/>
    <property type="match status" value="1"/>
</dbReference>
<reference evidence="11" key="1">
    <citation type="submission" date="2011-08" db="EMBL/GenBank/DDBJ databases">
        <title>The draft genome of Latimeria chalumnae.</title>
        <authorList>
            <person name="Di Palma F."/>
            <person name="Alfoldi J."/>
            <person name="Johnson J."/>
            <person name="Berlin A."/>
            <person name="Gnerre S."/>
            <person name="Jaffe D."/>
            <person name="MacCallum I."/>
            <person name="Young S."/>
            <person name="Walker B.J."/>
            <person name="Lander E."/>
            <person name="Lindblad-Toh K."/>
        </authorList>
    </citation>
    <scope>NUCLEOTIDE SEQUENCE [LARGE SCALE GENOMIC DNA]</scope>
    <source>
        <strain evidence="11">Wild caught</strain>
    </source>
</reference>
<dbReference type="AlphaFoldDB" id="H3B8J8"/>
<evidence type="ECO:0000256" key="4">
    <source>
        <dbReference type="ARBA" id="ARBA00022989"/>
    </source>
</evidence>
<dbReference type="eggNOG" id="KOG1480">
    <property type="taxonomic scope" value="Eukaryota"/>
</dbReference>
<dbReference type="InterPro" id="IPR000906">
    <property type="entry name" value="ZU5_dom"/>
</dbReference>
<dbReference type="Gene3D" id="2.60.220.30">
    <property type="match status" value="1"/>
</dbReference>
<feature type="domain" description="ZU5" evidence="9">
    <location>
        <begin position="110"/>
        <end position="248"/>
    </location>
</feature>
<comment type="similarity">
    <text evidence="2">Belongs to the unc-5 family.</text>
</comment>
<dbReference type="SMART" id="SM00218">
    <property type="entry name" value="ZU5"/>
    <property type="match status" value="1"/>
</dbReference>
<name>H3B8J8_LATCH</name>
<reference evidence="10" key="3">
    <citation type="submission" date="2025-09" db="UniProtKB">
        <authorList>
            <consortium name="Ensembl"/>
        </authorList>
    </citation>
    <scope>IDENTIFICATION</scope>
</reference>
<feature type="transmembrane region" description="Helical" evidence="7">
    <location>
        <begin position="12"/>
        <end position="35"/>
    </location>
</feature>
<dbReference type="EMBL" id="AFYH01065445">
    <property type="status" value="NOT_ANNOTATED_CDS"/>
    <property type="molecule type" value="Genomic_DNA"/>
</dbReference>
<evidence type="ECO:0000256" key="7">
    <source>
        <dbReference type="SAM" id="Phobius"/>
    </source>
</evidence>
<dbReference type="STRING" id="7897.ENSLACP00000018219"/>
<dbReference type="Pfam" id="PF17217">
    <property type="entry name" value="UPA"/>
    <property type="match status" value="1"/>
</dbReference>
<dbReference type="Proteomes" id="UP000008672">
    <property type="component" value="Unassembled WGS sequence"/>
</dbReference>
<accession>H3B8J8</accession>
<keyword evidence="3 7" id="KW-0812">Transmembrane</keyword>
<comment type="subcellular location">
    <subcellularLocation>
        <location evidence="1">Membrane</location>
        <topology evidence="1">Single-pass membrane protein</topology>
    </subcellularLocation>
</comment>
<evidence type="ECO:0000256" key="5">
    <source>
        <dbReference type="ARBA" id="ARBA00023136"/>
    </source>
</evidence>
<reference evidence="10" key="2">
    <citation type="submission" date="2025-08" db="UniProtKB">
        <authorList>
            <consortium name="Ensembl"/>
        </authorList>
    </citation>
    <scope>IDENTIFICATION</scope>
</reference>
<keyword evidence="5 7" id="KW-0472">Membrane</keyword>
<dbReference type="PROSITE" id="PS51145">
    <property type="entry name" value="ZU5"/>
    <property type="match status" value="1"/>
</dbReference>
<dbReference type="Pfam" id="PF00531">
    <property type="entry name" value="Death"/>
    <property type="match status" value="1"/>
</dbReference>
<dbReference type="PANTHER" id="PTHR12582">
    <property type="entry name" value="NETRIN RECEPTOR UNC5"/>
    <property type="match status" value="1"/>
</dbReference>
<dbReference type="SUPFAM" id="SSF47986">
    <property type="entry name" value="DEATH domain"/>
    <property type="match status" value="1"/>
</dbReference>
<protein>
    <submittedName>
        <fullName evidence="10">Unc-5 family C-terminal like</fullName>
    </submittedName>
</protein>
<dbReference type="GO" id="GO:0005042">
    <property type="term" value="F:netrin receptor activity"/>
    <property type="evidence" value="ECO:0007669"/>
    <property type="project" value="InterPro"/>
</dbReference>
<evidence type="ECO:0000256" key="6">
    <source>
        <dbReference type="SAM" id="MobiDB-lite"/>
    </source>
</evidence>
<dbReference type="GO" id="GO:0016020">
    <property type="term" value="C:membrane"/>
    <property type="evidence" value="ECO:0007669"/>
    <property type="project" value="UniProtKB-SubCell"/>
</dbReference>
<sequence>MYVMGELSEESWLLPIVGPFLLIACVLLLLQCLYFRCPKLGRWLLRNRSTERPSGEQVQPPVSEAPELEGVWQEPCPKVTCAEVEDFYKELHTPTDGAMVMKMLLHKLLVFVSKEVDHKGACLMLVNTGISLEIPPGAVILGRTERVSLVLVWDLLDSPELTDSQALISPVVYCGPHGISFKRPCTLTFKHCASNSMQVKAYLSDTHLLASKKWSAIKAKSRTKACVTRDECQIQLSHFSLYTCVLEACGKVEVRKWLQLAIFCSPLTTGQTHIQVRVYFLNNTPCALQWAIANEQPFTGSLCGPLQLFEFAGNTKSLLLVLKYISEGWENTDESSSQLVPFLHIWHGKCPFRSFCFKKKQESENEVLNPKLGEIIVTMHTYQSGLQDKYVEILRFHTSEKGSKFLTVPTPIRCNRIPRELFEQLQMLLEPSTVTGNNWKKLASQLGLCGTKIRYFSCQQSPAAATLEIFEERNGSLQELYGLMVSIERLDCAEVIKDYLSRTQVPSGTDGENTGLSDNCREDSNQKK</sequence>
<dbReference type="InterPro" id="IPR011029">
    <property type="entry name" value="DEATH-like_dom_sf"/>
</dbReference>